<name>A0A6G7KTY1_ASF</name>
<dbReference type="EMBL" id="MN641876">
    <property type="protein sequence ID" value="QII88814.1"/>
    <property type="molecule type" value="Genomic_DNA"/>
</dbReference>
<organismHost>
    <name type="scientific">Phacochoerus africanus</name>
    <name type="common">Warthog</name>
    <dbReference type="NCBI Taxonomy" id="41426"/>
</organismHost>
<gene>
    <name evidence="1" type="primary">E423R</name>
</gene>
<organismHost>
    <name type="scientific">Sus scrofa</name>
    <name type="common">Pig</name>
    <dbReference type="NCBI Taxonomy" id="9823"/>
</organismHost>
<evidence type="ECO:0000313" key="1">
    <source>
        <dbReference type="EMBL" id="QII88814.1"/>
    </source>
</evidence>
<organism evidence="1">
    <name type="scientific">African swine fever virus</name>
    <name type="common">ASFV</name>
    <dbReference type="NCBI Taxonomy" id="10497"/>
    <lineage>
        <taxon>Viruses</taxon>
        <taxon>Varidnaviria</taxon>
        <taxon>Bamfordvirae</taxon>
        <taxon>Nucleocytoviricota</taxon>
        <taxon>Pokkesviricetes</taxon>
        <taxon>Asfuvirales</taxon>
        <taxon>Asfarviridae</taxon>
        <taxon>Asfivirus</taxon>
        <taxon>Asfivirus haemorrhagiae</taxon>
    </lineage>
</organism>
<sequence>MQLQNLWTNSPSILKKSYKRLCNCVLLYIYNTMYFYHKCHRCYKKPLSKFQSYLSIYSITYTTLQKFVCSSCMLPQLLLLQKYENKYNTECASAIQPTSTPWRTSSFKNSTCLCIFQKILRPSILLRVYTKGNPSYISKLPLYFILPVPERQAQQNSIQKCYTPMVRRRKLFIILQKPEIRRWTWRRATAWPSSNEQPDTTFPLCTRYKPWGYPLGQPTRTPTQRICRTKRCYIYRSRRRQKASPTILYPYCSYKKYVRLQDYIQTFCKRLLLLFPPLCKKIQWPPSWRPGWMSCSLPISGKHFLLQTFYAKTCYRGPKSGCLHILFSLLFYISPVSYKITTIFYDSRTLGPSMSRTILPTSFYCSLFFQGRPVPGFREPWRRRMWKRILRHFYKVFSPLRHKIPLFWLPPSYLLYSCT</sequence>
<organismHost>
    <name type="scientific">Phacochoerus aethiopicus</name>
    <name type="common">Warthog</name>
    <dbReference type="NCBI Taxonomy" id="85517"/>
</organismHost>
<organismHost>
    <name type="scientific">Ornithodoros</name>
    <name type="common">relapsing fever ticks</name>
    <dbReference type="NCBI Taxonomy" id="6937"/>
</organismHost>
<accession>A0A6G7KTY1</accession>
<organismHost>
    <name type="scientific">Potamochoerus larvatus</name>
    <name type="common">Bushpig</name>
    <dbReference type="NCBI Taxonomy" id="273792"/>
</organismHost>
<organismHost>
    <name type="scientific">Ornithodoros moubata</name>
    <name type="common">Soft tick</name>
    <name type="synonym">Argasid tick</name>
    <dbReference type="NCBI Taxonomy" id="6938"/>
</organismHost>
<proteinExistence type="predicted"/>
<protein>
    <submittedName>
        <fullName evidence="1">PE423R</fullName>
    </submittedName>
</protein>
<reference evidence="1" key="1">
    <citation type="submission" date="2019-11" db="EMBL/GenBank/DDBJ databases">
        <authorList>
            <person name="Ndlovu S.S."/>
            <person name="Carulei O."/>
        </authorList>
    </citation>
    <scope>NUCLEOTIDE SEQUENCE [LARGE SCALE GENOMIC DNA]</scope>
    <source>
        <strain evidence="1">RSA_W1_1999</strain>
    </source>
</reference>